<evidence type="ECO:0000313" key="4">
    <source>
        <dbReference type="EMBL" id="MDQ0416288.1"/>
    </source>
</evidence>
<protein>
    <submittedName>
        <fullName evidence="4">O-methyltransferase YrrM</fullName>
    </submittedName>
</protein>
<dbReference type="Pfam" id="PF01596">
    <property type="entry name" value="Methyltransf_3"/>
    <property type="match status" value="1"/>
</dbReference>
<dbReference type="SUPFAM" id="SSF53335">
    <property type="entry name" value="S-adenosyl-L-methionine-dependent methyltransferases"/>
    <property type="match status" value="1"/>
</dbReference>
<organism evidence="4 5">
    <name type="scientific">Croceifilum oryzae</name>
    <dbReference type="NCBI Taxonomy" id="1553429"/>
    <lineage>
        <taxon>Bacteria</taxon>
        <taxon>Bacillati</taxon>
        <taxon>Bacillota</taxon>
        <taxon>Bacilli</taxon>
        <taxon>Bacillales</taxon>
        <taxon>Thermoactinomycetaceae</taxon>
        <taxon>Croceifilum</taxon>
    </lineage>
</organism>
<evidence type="ECO:0000256" key="3">
    <source>
        <dbReference type="ARBA" id="ARBA00022691"/>
    </source>
</evidence>
<keyword evidence="1" id="KW-0489">Methyltransferase</keyword>
<dbReference type="GO" id="GO:0008171">
    <property type="term" value="F:O-methyltransferase activity"/>
    <property type="evidence" value="ECO:0007669"/>
    <property type="project" value="InterPro"/>
</dbReference>
<dbReference type="InterPro" id="IPR002935">
    <property type="entry name" value="SAM_O-MeTrfase"/>
</dbReference>
<gene>
    <name evidence="4" type="ORF">J2Z48_000452</name>
</gene>
<keyword evidence="3" id="KW-0949">S-adenosyl-L-methionine</keyword>
<dbReference type="PROSITE" id="PS51682">
    <property type="entry name" value="SAM_OMT_I"/>
    <property type="match status" value="1"/>
</dbReference>
<evidence type="ECO:0000313" key="5">
    <source>
        <dbReference type="Proteomes" id="UP001238450"/>
    </source>
</evidence>
<keyword evidence="5" id="KW-1185">Reference proteome</keyword>
<dbReference type="InterPro" id="IPR050362">
    <property type="entry name" value="Cation-dep_OMT"/>
</dbReference>
<dbReference type="Proteomes" id="UP001238450">
    <property type="component" value="Unassembled WGS sequence"/>
</dbReference>
<reference evidence="4 5" key="1">
    <citation type="submission" date="2023-07" db="EMBL/GenBank/DDBJ databases">
        <title>Genomic Encyclopedia of Type Strains, Phase IV (KMG-IV): sequencing the most valuable type-strain genomes for metagenomic binning, comparative biology and taxonomic classification.</title>
        <authorList>
            <person name="Goeker M."/>
        </authorList>
    </citation>
    <scope>NUCLEOTIDE SEQUENCE [LARGE SCALE GENOMIC DNA]</scope>
    <source>
        <strain evidence="4 5">DSM 46876</strain>
    </source>
</reference>
<dbReference type="GO" id="GO:0008757">
    <property type="term" value="F:S-adenosylmethionine-dependent methyltransferase activity"/>
    <property type="evidence" value="ECO:0007669"/>
    <property type="project" value="TreeGrafter"/>
</dbReference>
<name>A0AAJ1WRG1_9BACL</name>
<proteinExistence type="predicted"/>
<dbReference type="EMBL" id="JAUSUV010000002">
    <property type="protein sequence ID" value="MDQ0416288.1"/>
    <property type="molecule type" value="Genomic_DNA"/>
</dbReference>
<keyword evidence="2" id="KW-0808">Transferase</keyword>
<comment type="caution">
    <text evidence="4">The sequence shown here is derived from an EMBL/GenBank/DDBJ whole genome shotgun (WGS) entry which is preliminary data.</text>
</comment>
<dbReference type="RefSeq" id="WP_307250611.1">
    <property type="nucleotide sequence ID" value="NZ_JAUSUV010000002.1"/>
</dbReference>
<evidence type="ECO:0000256" key="2">
    <source>
        <dbReference type="ARBA" id="ARBA00022679"/>
    </source>
</evidence>
<dbReference type="AlphaFoldDB" id="A0AAJ1WRG1"/>
<evidence type="ECO:0000256" key="1">
    <source>
        <dbReference type="ARBA" id="ARBA00022603"/>
    </source>
</evidence>
<sequence length="215" mass="23538">MDQKKIEQAYIQELYVQEDDLLKSVTTGLVENGLPLISVPPEVGKAIYLLAKISGAKRALEIGLLGGYSTIWLARGMGTDGEVISLELKEEHANFARQNLSRAGLLEQVSIYVGDALLSLDQLIGKNEKFDFIVIDADKINYPFYIEKVLQLADSGAILCCDNLFFNGRIFDEKDALNPAPAAVRKVNEILSSDPRLEAILFPIGDGLGVARVKA</sequence>
<dbReference type="Gene3D" id="3.40.50.150">
    <property type="entry name" value="Vaccinia Virus protein VP39"/>
    <property type="match status" value="1"/>
</dbReference>
<dbReference type="InterPro" id="IPR029063">
    <property type="entry name" value="SAM-dependent_MTases_sf"/>
</dbReference>
<accession>A0AAJ1WRG1</accession>
<dbReference type="PANTHER" id="PTHR10509:SF14">
    <property type="entry name" value="CAFFEOYL-COA O-METHYLTRANSFERASE 3-RELATED"/>
    <property type="match status" value="1"/>
</dbReference>
<dbReference type="PANTHER" id="PTHR10509">
    <property type="entry name" value="O-METHYLTRANSFERASE-RELATED"/>
    <property type="match status" value="1"/>
</dbReference>
<dbReference type="GO" id="GO:0032259">
    <property type="term" value="P:methylation"/>
    <property type="evidence" value="ECO:0007669"/>
    <property type="project" value="UniProtKB-KW"/>
</dbReference>